<dbReference type="RefSeq" id="WP_214037929.1">
    <property type="nucleotide sequence ID" value="NZ_JAGJWT010000005.1"/>
</dbReference>
<dbReference type="Proteomes" id="UP000708805">
    <property type="component" value="Unassembled WGS sequence"/>
</dbReference>
<organism evidence="1 2">
    <name type="scientific">Neisseria elongata subsp. nitroreducens</name>
    <dbReference type="NCBI Taxonomy" id="90367"/>
    <lineage>
        <taxon>Bacteria</taxon>
        <taxon>Pseudomonadati</taxon>
        <taxon>Pseudomonadota</taxon>
        <taxon>Betaproteobacteria</taxon>
        <taxon>Neisseriales</taxon>
        <taxon>Neisseriaceae</taxon>
        <taxon>Neisseria</taxon>
    </lineage>
</organism>
<dbReference type="AlphaFoldDB" id="A0A9X0ZWG9"/>
<protein>
    <submittedName>
        <fullName evidence="1">Uncharacterized protein</fullName>
    </submittedName>
</protein>
<dbReference type="EMBL" id="JAGJWT010000005">
    <property type="protein sequence ID" value="MBS9340685.1"/>
    <property type="molecule type" value="Genomic_DNA"/>
</dbReference>
<comment type="caution">
    <text evidence="1">The sequence shown here is derived from an EMBL/GenBank/DDBJ whole genome shotgun (WGS) entry which is preliminary data.</text>
</comment>
<reference evidence="1" key="1">
    <citation type="submission" date="2021-04" db="EMBL/GenBank/DDBJ databases">
        <title>Genomic characterization of endocarditis-associated Neisseria elongata subsp. nitroreducens.</title>
        <authorList>
            <person name="Schorner M."/>
            <person name="Passarelli-Araujo H."/>
            <person name="Scheffer M."/>
            <person name="Barazzetti F."/>
            <person name="Martins J."/>
            <person name="Machado H."/>
            <person name="Palmeiro J."/>
            <person name="Bazzo M."/>
        </authorList>
    </citation>
    <scope>NUCLEOTIDE SEQUENCE</scope>
    <source>
        <strain evidence="1">Nel_M001</strain>
    </source>
</reference>
<name>A0A9X0ZWG9_NEIEL</name>
<sequence length="75" mass="8490">MAFGIPLDENWDLETGFFDKYINRLTNLLPSAACLKDAVINEMRNPGEIATAGINTAREPALREMRVLQAFHQLR</sequence>
<evidence type="ECO:0000313" key="1">
    <source>
        <dbReference type="EMBL" id="MBS9340685.1"/>
    </source>
</evidence>
<proteinExistence type="predicted"/>
<evidence type="ECO:0000313" key="2">
    <source>
        <dbReference type="Proteomes" id="UP000708805"/>
    </source>
</evidence>
<accession>A0A9X0ZWG9</accession>
<gene>
    <name evidence="1" type="ORF">J8641_07680</name>
</gene>